<protein>
    <recommendedName>
        <fullName evidence="3">Toxin co-regulated pilus biosynthesis protein Q C-terminal domain-containing protein</fullName>
    </recommendedName>
</protein>
<organism evidence="1 2">
    <name type="scientific">Dyella ginsengisoli</name>
    <dbReference type="NCBI Taxonomy" id="363848"/>
    <lineage>
        <taxon>Bacteria</taxon>
        <taxon>Pseudomonadati</taxon>
        <taxon>Pseudomonadota</taxon>
        <taxon>Gammaproteobacteria</taxon>
        <taxon>Lysobacterales</taxon>
        <taxon>Rhodanobacteraceae</taxon>
        <taxon>Dyella</taxon>
    </lineage>
</organism>
<reference evidence="1 2" key="1">
    <citation type="submission" date="2020-10" db="EMBL/GenBank/DDBJ databases">
        <title>Phylogeny of dyella-like bacteria.</title>
        <authorList>
            <person name="Fu J."/>
        </authorList>
    </citation>
    <scope>NUCLEOTIDE SEQUENCE [LARGE SCALE GENOMIC DNA]</scope>
    <source>
        <strain evidence="1 2">Gsoil3046</strain>
    </source>
</reference>
<accession>A0ABW8JXK8</accession>
<dbReference type="Gene3D" id="3.55.50.70">
    <property type="match status" value="1"/>
</dbReference>
<evidence type="ECO:0000313" key="1">
    <source>
        <dbReference type="EMBL" id="MFK2905895.1"/>
    </source>
</evidence>
<evidence type="ECO:0008006" key="3">
    <source>
        <dbReference type="Google" id="ProtNLM"/>
    </source>
</evidence>
<dbReference type="EMBL" id="JADIKM010000006">
    <property type="protein sequence ID" value="MFK2905895.1"/>
    <property type="molecule type" value="Genomic_DNA"/>
</dbReference>
<dbReference type="RefSeq" id="WP_404635737.1">
    <property type="nucleotide sequence ID" value="NZ_JADIKM010000006.1"/>
</dbReference>
<proteinExistence type="predicted"/>
<keyword evidence="2" id="KW-1185">Reference proteome</keyword>
<comment type="caution">
    <text evidence="1">The sequence shown here is derived from an EMBL/GenBank/DDBJ whole genome shotgun (WGS) entry which is preliminary data.</text>
</comment>
<dbReference type="Proteomes" id="UP001620460">
    <property type="component" value="Unassembled WGS sequence"/>
</dbReference>
<evidence type="ECO:0000313" key="2">
    <source>
        <dbReference type="Proteomes" id="UP001620460"/>
    </source>
</evidence>
<gene>
    <name evidence="1" type="ORF">ISP17_18185</name>
</gene>
<name>A0ABW8JXK8_9GAMM</name>
<sequence>MLVGPVLLASLAMTACGTPPAKDFRGSWKPVNRFQDAPVEIPLDQPYTFYAAPMDETLKSMLDRWAKDTGRTLTYELGFDVTLYKPVADIHTTNLEDAASRLNEIYGAQGVLVIAHPREIVVRAPAAAAAPTAAQTTPRAAGVQP</sequence>